<dbReference type="EMBL" id="DS989847">
    <property type="protein sequence ID" value="EDX76052.1"/>
    <property type="molecule type" value="Genomic_DNA"/>
</dbReference>
<proteinExistence type="predicted"/>
<dbReference type="AlphaFoldDB" id="B4VQ14"/>
<organism evidence="1 2">
    <name type="scientific">Coleofasciculus chthonoplastes PCC 7420</name>
    <dbReference type="NCBI Taxonomy" id="118168"/>
    <lineage>
        <taxon>Bacteria</taxon>
        <taxon>Bacillati</taxon>
        <taxon>Cyanobacteriota</taxon>
        <taxon>Cyanophyceae</taxon>
        <taxon>Coleofasciculales</taxon>
        <taxon>Coleofasciculaceae</taxon>
        <taxon>Coleofasciculus</taxon>
    </lineage>
</organism>
<accession>B4VQ14</accession>
<protein>
    <submittedName>
        <fullName evidence="1">Uncharacterized protein</fullName>
    </submittedName>
</protein>
<gene>
    <name evidence="1" type="ORF">MC7420_5486</name>
</gene>
<sequence length="215" mass="23663">MFFLDQIHKMQRIFVQLVIVTSLALSLLLTSIAPAEAMTVNFTWQGNQGYSATGTFNYDEKTAPAILSEKGVGTTQALESLTVSFAEPSNHPIKTYNTINDGVSTGKYFQFNFNTMTQDIIGLIDIGGELPGDIYLKGTVDSNLSLIQVSASGVEEIVDSNSGTIICHAEQNAVKRSDAKHLSRFSYLVPRYSFASRFAQNDMISLLCHFRKDEA</sequence>
<keyword evidence="2" id="KW-1185">Reference proteome</keyword>
<evidence type="ECO:0000313" key="1">
    <source>
        <dbReference type="EMBL" id="EDX76052.1"/>
    </source>
</evidence>
<reference evidence="1 2" key="1">
    <citation type="submission" date="2008-07" db="EMBL/GenBank/DDBJ databases">
        <authorList>
            <person name="Tandeau de Marsac N."/>
            <person name="Ferriera S."/>
            <person name="Johnson J."/>
            <person name="Kravitz S."/>
            <person name="Beeson K."/>
            <person name="Sutton G."/>
            <person name="Rogers Y.-H."/>
            <person name="Friedman R."/>
            <person name="Frazier M."/>
            <person name="Venter J.C."/>
        </authorList>
    </citation>
    <scope>NUCLEOTIDE SEQUENCE [LARGE SCALE GENOMIC DNA]</scope>
    <source>
        <strain evidence="1 2">PCC 7420</strain>
    </source>
</reference>
<evidence type="ECO:0000313" key="2">
    <source>
        <dbReference type="Proteomes" id="UP000003835"/>
    </source>
</evidence>
<dbReference type="eggNOG" id="ENOG5032UM2">
    <property type="taxonomic scope" value="Bacteria"/>
</dbReference>
<dbReference type="HOGENOM" id="CLU_111490_0_0_3"/>
<dbReference type="Proteomes" id="UP000003835">
    <property type="component" value="Unassembled WGS sequence"/>
</dbReference>
<name>B4VQ14_9CYAN</name>